<gene>
    <name evidence="6" type="ORF">WMY93_026224</name>
</gene>
<evidence type="ECO:0000313" key="7">
    <source>
        <dbReference type="Proteomes" id="UP001460270"/>
    </source>
</evidence>
<keyword evidence="7" id="KW-1185">Reference proteome</keyword>
<evidence type="ECO:0000256" key="5">
    <source>
        <dbReference type="SAM" id="MobiDB-lite"/>
    </source>
</evidence>
<evidence type="ECO:0000256" key="1">
    <source>
        <dbReference type="ARBA" id="ARBA00010617"/>
    </source>
</evidence>
<dbReference type="Proteomes" id="UP001460270">
    <property type="component" value="Unassembled WGS sequence"/>
</dbReference>
<feature type="compositionally biased region" description="Basic and acidic residues" evidence="5">
    <location>
        <begin position="8"/>
        <end position="23"/>
    </location>
</feature>
<accession>A0AAW0N6V1</accession>
<comment type="similarity">
    <text evidence="1">Belongs to the cytochrome P450 family.</text>
</comment>
<evidence type="ECO:0000256" key="2">
    <source>
        <dbReference type="ARBA" id="ARBA00022617"/>
    </source>
</evidence>
<evidence type="ECO:0000256" key="4">
    <source>
        <dbReference type="ARBA" id="ARBA00023004"/>
    </source>
</evidence>
<keyword evidence="4" id="KW-0408">Iron</keyword>
<dbReference type="GO" id="GO:0020037">
    <property type="term" value="F:heme binding"/>
    <property type="evidence" value="ECO:0007669"/>
    <property type="project" value="InterPro"/>
</dbReference>
<feature type="region of interest" description="Disordered" evidence="5">
    <location>
        <begin position="235"/>
        <end position="331"/>
    </location>
</feature>
<evidence type="ECO:0000313" key="6">
    <source>
        <dbReference type="EMBL" id="KAK7886603.1"/>
    </source>
</evidence>
<dbReference type="GO" id="GO:0008395">
    <property type="term" value="F:steroid hydroxylase activity"/>
    <property type="evidence" value="ECO:0007669"/>
    <property type="project" value="TreeGrafter"/>
</dbReference>
<dbReference type="AlphaFoldDB" id="A0AAW0N6V1"/>
<sequence>MTLQSQCEGHRPDGSRPGPEHRLSTFPYSGRPWKHQPAHVLERVLPAPTQEALRAVRAELQEVMSQEGLKLEPDSDLVLSREQLQKLVTLERGEREHAFSTMSMNIRVAQEDFTLKLDLIGHTKGRHHHICPQAIHFDPEIYQDPEVGGSGAVSLYELILRSGDCSCYSLGFPHRLTDRIRAAAAWSGTSVTNLRVKHVLSLGAAQPVVYEICQHQGPINTQTFTWTHRQAMCKQREHYDPGQRPSYDPGQRPSYDPGQRPETQLRSRTETQLRSRTETQLRSRTETQRPSYDPGQRTSYDPGQRPRDPATIQDRDPATIQDRDPETHIKT</sequence>
<dbReference type="PANTHER" id="PTHR24304:SF0">
    <property type="entry name" value="CYTOCHROME P450 7B1"/>
    <property type="match status" value="1"/>
</dbReference>
<keyword evidence="2" id="KW-0349">Heme</keyword>
<dbReference type="GO" id="GO:0042632">
    <property type="term" value="P:cholesterol homeostasis"/>
    <property type="evidence" value="ECO:0007669"/>
    <property type="project" value="TreeGrafter"/>
</dbReference>
<dbReference type="InterPro" id="IPR050529">
    <property type="entry name" value="CYP450_sterol_14alpha_dmase"/>
</dbReference>
<dbReference type="Gene3D" id="1.10.630.10">
    <property type="entry name" value="Cytochrome P450"/>
    <property type="match status" value="1"/>
</dbReference>
<name>A0AAW0N6V1_9GOBI</name>
<dbReference type="PANTHER" id="PTHR24304">
    <property type="entry name" value="CYTOCHROME P450 FAMILY 7"/>
    <property type="match status" value="1"/>
</dbReference>
<dbReference type="GO" id="GO:0006699">
    <property type="term" value="P:bile acid biosynthetic process"/>
    <property type="evidence" value="ECO:0007669"/>
    <property type="project" value="TreeGrafter"/>
</dbReference>
<dbReference type="GO" id="GO:0016705">
    <property type="term" value="F:oxidoreductase activity, acting on paired donors, with incorporation or reduction of molecular oxygen"/>
    <property type="evidence" value="ECO:0007669"/>
    <property type="project" value="InterPro"/>
</dbReference>
<dbReference type="InterPro" id="IPR036396">
    <property type="entry name" value="Cyt_P450_sf"/>
</dbReference>
<comment type="caution">
    <text evidence="6">The sequence shown here is derived from an EMBL/GenBank/DDBJ whole genome shotgun (WGS) entry which is preliminary data.</text>
</comment>
<reference evidence="7" key="1">
    <citation type="submission" date="2024-04" db="EMBL/GenBank/DDBJ databases">
        <title>Salinicola lusitanus LLJ914,a marine bacterium isolated from the Okinawa Trough.</title>
        <authorList>
            <person name="Li J."/>
        </authorList>
    </citation>
    <scope>NUCLEOTIDE SEQUENCE [LARGE SCALE GENOMIC DNA]</scope>
</reference>
<dbReference type="GO" id="GO:0005506">
    <property type="term" value="F:iron ion binding"/>
    <property type="evidence" value="ECO:0007669"/>
    <property type="project" value="InterPro"/>
</dbReference>
<evidence type="ECO:0000256" key="3">
    <source>
        <dbReference type="ARBA" id="ARBA00022723"/>
    </source>
</evidence>
<feature type="compositionally biased region" description="Basic and acidic residues" evidence="5">
    <location>
        <begin position="304"/>
        <end position="331"/>
    </location>
</feature>
<organism evidence="6 7">
    <name type="scientific">Mugilogobius chulae</name>
    <name type="common">yellowstripe goby</name>
    <dbReference type="NCBI Taxonomy" id="88201"/>
    <lineage>
        <taxon>Eukaryota</taxon>
        <taxon>Metazoa</taxon>
        <taxon>Chordata</taxon>
        <taxon>Craniata</taxon>
        <taxon>Vertebrata</taxon>
        <taxon>Euteleostomi</taxon>
        <taxon>Actinopterygii</taxon>
        <taxon>Neopterygii</taxon>
        <taxon>Teleostei</taxon>
        <taxon>Neoteleostei</taxon>
        <taxon>Acanthomorphata</taxon>
        <taxon>Gobiaria</taxon>
        <taxon>Gobiiformes</taxon>
        <taxon>Gobioidei</taxon>
        <taxon>Gobiidae</taxon>
        <taxon>Gobionellinae</taxon>
        <taxon>Mugilogobius</taxon>
    </lineage>
</organism>
<dbReference type="EMBL" id="JBBPFD010000019">
    <property type="protein sequence ID" value="KAK7886603.1"/>
    <property type="molecule type" value="Genomic_DNA"/>
</dbReference>
<feature type="compositionally biased region" description="Basic and acidic residues" evidence="5">
    <location>
        <begin position="263"/>
        <end position="287"/>
    </location>
</feature>
<proteinExistence type="inferred from homology"/>
<feature type="region of interest" description="Disordered" evidence="5">
    <location>
        <begin position="1"/>
        <end position="29"/>
    </location>
</feature>
<protein>
    <submittedName>
        <fullName evidence="6">Uncharacterized protein</fullName>
    </submittedName>
</protein>
<keyword evidence="3" id="KW-0479">Metal-binding</keyword>